<dbReference type="InterPro" id="IPR025489">
    <property type="entry name" value="DUF4381"/>
</dbReference>
<sequence>MTEPAQLLALLADIDEPALSESFALAPGHWLLLLLLVAACLFALTIALRYWRFQRPKRLARRLWQQLDATDPTMPAQLNQLLKRLLKAYAPRHPLLTADTESWQQHWQSQLPAPLQLPSLQPLLYQAPTQHNALERQQLYQCGGVFIQRFNGRLYQQAASPATGPGTGVDHAGA</sequence>
<dbReference type="AlphaFoldDB" id="H3ZB51"/>
<proteinExistence type="predicted"/>
<evidence type="ECO:0000256" key="1">
    <source>
        <dbReference type="SAM" id="Phobius"/>
    </source>
</evidence>
<reference evidence="2 3" key="1">
    <citation type="journal article" date="2012" name="J. Bacteriol.">
        <title>Genome Sequence of Extracellular-Protease-Producing Alishewanella jeotgali Isolated from Traditional Korean Fermented Seafood.</title>
        <authorList>
            <person name="Jung J."/>
            <person name="Chun J."/>
            <person name="Park W."/>
        </authorList>
    </citation>
    <scope>NUCLEOTIDE SEQUENCE [LARGE SCALE GENOMIC DNA]</scope>
    <source>
        <strain evidence="2 3">KCTC 22429</strain>
    </source>
</reference>
<dbReference type="PATRIC" id="fig|1129374.4.peg.563"/>
<feature type="transmembrane region" description="Helical" evidence="1">
    <location>
        <begin position="30"/>
        <end position="51"/>
    </location>
</feature>
<evidence type="ECO:0008006" key="4">
    <source>
        <dbReference type="Google" id="ProtNLM"/>
    </source>
</evidence>
<keyword evidence="3" id="KW-1185">Reference proteome</keyword>
<comment type="caution">
    <text evidence="2">The sequence shown here is derived from an EMBL/GenBank/DDBJ whole genome shotgun (WGS) entry which is preliminary data.</text>
</comment>
<dbReference type="EMBL" id="AHTH01000005">
    <property type="protein sequence ID" value="EHR42165.1"/>
    <property type="molecule type" value="Genomic_DNA"/>
</dbReference>
<evidence type="ECO:0000313" key="2">
    <source>
        <dbReference type="EMBL" id="EHR42165.1"/>
    </source>
</evidence>
<dbReference type="RefSeq" id="WP_008949570.1">
    <property type="nucleotide sequence ID" value="NZ_AHTH01000005.1"/>
</dbReference>
<keyword evidence="1" id="KW-1133">Transmembrane helix</keyword>
<dbReference type="Proteomes" id="UP000012046">
    <property type="component" value="Unassembled WGS sequence"/>
</dbReference>
<accession>H3ZB51</accession>
<organism evidence="2 3">
    <name type="scientific">Alishewanella jeotgali KCTC 22429</name>
    <dbReference type="NCBI Taxonomy" id="1129374"/>
    <lineage>
        <taxon>Bacteria</taxon>
        <taxon>Pseudomonadati</taxon>
        <taxon>Pseudomonadota</taxon>
        <taxon>Gammaproteobacteria</taxon>
        <taxon>Alteromonadales</taxon>
        <taxon>Alteromonadaceae</taxon>
        <taxon>Alishewanella</taxon>
    </lineage>
</organism>
<gene>
    <name evidence="2" type="ORF">AJE_02781</name>
</gene>
<dbReference type="Pfam" id="PF14316">
    <property type="entry name" value="DUF4381"/>
    <property type="match status" value="1"/>
</dbReference>
<evidence type="ECO:0000313" key="3">
    <source>
        <dbReference type="Proteomes" id="UP000012046"/>
    </source>
</evidence>
<keyword evidence="1" id="KW-0812">Transmembrane</keyword>
<keyword evidence="1" id="KW-0472">Membrane</keyword>
<dbReference type="STRING" id="1129374.AJE_02781"/>
<name>H3ZB51_9ALTE</name>
<protein>
    <recommendedName>
        <fullName evidence="4">DUF4381 domain-containing protein</fullName>
    </recommendedName>
</protein>